<dbReference type="NCBIfam" id="NF004064">
    <property type="entry name" value="PRK05578.1"/>
    <property type="match status" value="1"/>
</dbReference>
<evidence type="ECO:0000256" key="10">
    <source>
        <dbReference type="ARBA" id="ARBA00049252"/>
    </source>
</evidence>
<dbReference type="GO" id="GO:0042802">
    <property type="term" value="F:identical protein binding"/>
    <property type="evidence" value="ECO:0007669"/>
    <property type="project" value="UniProtKB-ARBA"/>
</dbReference>
<dbReference type="FunFam" id="3.40.140.10:FF:000008">
    <property type="entry name" value="Cytidine deaminase"/>
    <property type="match status" value="1"/>
</dbReference>
<accession>G7V9G2</accession>
<dbReference type="PROSITE" id="PS00903">
    <property type="entry name" value="CYT_DCMP_DEAMINASES_1"/>
    <property type="match status" value="1"/>
</dbReference>
<evidence type="ECO:0000313" key="17">
    <source>
        <dbReference type="EMBL" id="AER66512.1"/>
    </source>
</evidence>
<dbReference type="GO" id="GO:0072527">
    <property type="term" value="P:pyrimidine-containing compound metabolic process"/>
    <property type="evidence" value="ECO:0007669"/>
    <property type="project" value="UniProtKB-ARBA"/>
</dbReference>
<feature type="binding site" evidence="13">
    <location>
        <begin position="50"/>
        <end position="56"/>
    </location>
    <ligand>
        <name>substrate</name>
    </ligand>
</feature>
<keyword evidence="8 14" id="KW-0862">Zinc</keyword>
<feature type="binding site" evidence="14">
    <location>
        <position position="61"/>
    </location>
    <ligand>
        <name>Zn(2+)</name>
        <dbReference type="ChEBI" id="CHEBI:29105"/>
        <note>catalytic</note>
    </ligand>
</feature>
<proteinExistence type="inferred from homology"/>
<evidence type="ECO:0000256" key="1">
    <source>
        <dbReference type="ARBA" id="ARBA00001947"/>
    </source>
</evidence>
<dbReference type="SUPFAM" id="SSF53927">
    <property type="entry name" value="Cytidine deaminase-like"/>
    <property type="match status" value="1"/>
</dbReference>
<evidence type="ECO:0000256" key="4">
    <source>
        <dbReference type="ARBA" id="ARBA00012783"/>
    </source>
</evidence>
<dbReference type="InterPro" id="IPR016193">
    <property type="entry name" value="Cytidine_deaminase-like"/>
</dbReference>
<keyword evidence="18" id="KW-1185">Reference proteome</keyword>
<evidence type="ECO:0000256" key="14">
    <source>
        <dbReference type="PIRSR" id="PIRSR606262-3"/>
    </source>
</evidence>
<comment type="catalytic activity">
    <reaction evidence="11 15">
        <text>cytidine + H2O + H(+) = uridine + NH4(+)</text>
        <dbReference type="Rhea" id="RHEA:16069"/>
        <dbReference type="ChEBI" id="CHEBI:15377"/>
        <dbReference type="ChEBI" id="CHEBI:15378"/>
        <dbReference type="ChEBI" id="CHEBI:16704"/>
        <dbReference type="ChEBI" id="CHEBI:17562"/>
        <dbReference type="ChEBI" id="CHEBI:28938"/>
        <dbReference type="EC" id="3.5.4.5"/>
    </reaction>
</comment>
<evidence type="ECO:0000256" key="6">
    <source>
        <dbReference type="ARBA" id="ARBA00022723"/>
    </source>
</evidence>
<dbReference type="GO" id="GO:0004126">
    <property type="term" value="F:cytidine deaminase activity"/>
    <property type="evidence" value="ECO:0007669"/>
    <property type="project" value="UniProtKB-UniRule"/>
</dbReference>
<name>G7V9G2_THELD</name>
<reference evidence="17 18" key="2">
    <citation type="journal article" date="2012" name="Stand. Genomic Sci.">
        <title>Genome sequence of the moderately thermophilic, amino-acid-degrading and sulfur-reducing bacterium Thermovirga lienii type strain (Cas60314(T)).</title>
        <authorList>
            <person name="Goker M."/>
            <person name="Saunders E."/>
            <person name="Lapidus A."/>
            <person name="Nolan M."/>
            <person name="Lucas S."/>
            <person name="Hammon N."/>
            <person name="Deshpande S."/>
            <person name="Cheng J.F."/>
            <person name="Han C."/>
            <person name="Tapia R."/>
            <person name="Goodwin L.A."/>
            <person name="Pitluck S."/>
            <person name="Liolios K."/>
            <person name="Mavromatis K."/>
            <person name="Pagani I."/>
            <person name="Ivanova N."/>
            <person name="Mikhailova N."/>
            <person name="Pati A."/>
            <person name="Chen A."/>
            <person name="Palaniappan K."/>
            <person name="Land M."/>
            <person name="Chang Y.J."/>
            <person name="Jeffries C.D."/>
            <person name="Brambilla E.M."/>
            <person name="Rohde M."/>
            <person name="Spring S."/>
            <person name="Detter J.C."/>
            <person name="Woyke T."/>
            <person name="Bristow J."/>
            <person name="Eisen J.A."/>
            <person name="Markowitz V."/>
            <person name="Hugenholtz P."/>
            <person name="Kyrpides N.C."/>
            <person name="Klenk H.P."/>
        </authorList>
    </citation>
    <scope>NUCLEOTIDE SEQUENCE [LARGE SCALE GENOMIC DNA]</scope>
    <source>
        <strain evidence="18">ATCC BAA-1197 / DSM 17291 / Cas60314</strain>
    </source>
</reference>
<gene>
    <name evidence="17" type="ordered locus">Tlie_0779</name>
</gene>
<dbReference type="HOGENOM" id="CLU_097262_0_1_0"/>
<evidence type="ECO:0000256" key="2">
    <source>
        <dbReference type="ARBA" id="ARBA00003949"/>
    </source>
</evidence>
<keyword evidence="6 14" id="KW-0479">Metal-binding</keyword>
<comment type="catalytic activity">
    <reaction evidence="10 15">
        <text>2'-deoxycytidine + H2O + H(+) = 2'-deoxyuridine + NH4(+)</text>
        <dbReference type="Rhea" id="RHEA:13433"/>
        <dbReference type="ChEBI" id="CHEBI:15377"/>
        <dbReference type="ChEBI" id="CHEBI:15378"/>
        <dbReference type="ChEBI" id="CHEBI:15698"/>
        <dbReference type="ChEBI" id="CHEBI:16450"/>
        <dbReference type="ChEBI" id="CHEBI:28938"/>
        <dbReference type="EC" id="3.5.4.5"/>
    </reaction>
</comment>
<evidence type="ECO:0000256" key="12">
    <source>
        <dbReference type="PIRSR" id="PIRSR606262-1"/>
    </source>
</evidence>
<evidence type="ECO:0000313" key="18">
    <source>
        <dbReference type="Proteomes" id="UP000005868"/>
    </source>
</evidence>
<dbReference type="AlphaFoldDB" id="G7V9G2"/>
<evidence type="ECO:0000256" key="7">
    <source>
        <dbReference type="ARBA" id="ARBA00022801"/>
    </source>
</evidence>
<dbReference type="Pfam" id="PF00383">
    <property type="entry name" value="dCMP_cyt_deam_1"/>
    <property type="match status" value="1"/>
</dbReference>
<evidence type="ECO:0000256" key="3">
    <source>
        <dbReference type="ARBA" id="ARBA00006576"/>
    </source>
</evidence>
<dbReference type="GO" id="GO:0008270">
    <property type="term" value="F:zinc ion binding"/>
    <property type="evidence" value="ECO:0007669"/>
    <property type="project" value="UniProtKB-UniRule"/>
</dbReference>
<feature type="binding site" evidence="14">
    <location>
        <position position="94"/>
    </location>
    <ligand>
        <name>Zn(2+)</name>
        <dbReference type="ChEBI" id="CHEBI:29105"/>
        <note>catalytic</note>
    </ligand>
</feature>
<evidence type="ECO:0000256" key="11">
    <source>
        <dbReference type="ARBA" id="ARBA00049558"/>
    </source>
</evidence>
<dbReference type="OrthoDB" id="9795347at2"/>
<dbReference type="GO" id="GO:0055086">
    <property type="term" value="P:nucleobase-containing small molecule metabolic process"/>
    <property type="evidence" value="ECO:0007669"/>
    <property type="project" value="UniProtKB-ARBA"/>
</dbReference>
<evidence type="ECO:0000259" key="16">
    <source>
        <dbReference type="PROSITE" id="PS51747"/>
    </source>
</evidence>
<comment type="cofactor">
    <cofactor evidence="1 14 15">
        <name>Zn(2+)</name>
        <dbReference type="ChEBI" id="CHEBI:29105"/>
    </cofactor>
</comment>
<feature type="binding site" evidence="14">
    <location>
        <position position="97"/>
    </location>
    <ligand>
        <name>Zn(2+)</name>
        <dbReference type="ChEBI" id="CHEBI:29105"/>
        <note>catalytic</note>
    </ligand>
</feature>
<dbReference type="PANTHER" id="PTHR11644:SF2">
    <property type="entry name" value="CYTIDINE DEAMINASE"/>
    <property type="match status" value="1"/>
</dbReference>
<dbReference type="eggNOG" id="COG0295">
    <property type="taxonomic scope" value="Bacteria"/>
</dbReference>
<dbReference type="KEGG" id="tli:Tlie_0779"/>
<dbReference type="InterPro" id="IPR016192">
    <property type="entry name" value="APOBEC/CMP_deaminase_Zn-bd"/>
</dbReference>
<protein>
    <recommendedName>
        <fullName evidence="5 15">Cytidine deaminase</fullName>
        <ecNumber evidence="4 15">3.5.4.5</ecNumber>
    </recommendedName>
    <alternativeName>
        <fullName evidence="9 15">Cytidine aminohydrolase</fullName>
    </alternativeName>
</protein>
<dbReference type="GO" id="GO:0005829">
    <property type="term" value="C:cytosol"/>
    <property type="evidence" value="ECO:0007669"/>
    <property type="project" value="TreeGrafter"/>
</dbReference>
<dbReference type="EMBL" id="CP003096">
    <property type="protein sequence ID" value="AER66512.1"/>
    <property type="molecule type" value="Genomic_DNA"/>
</dbReference>
<dbReference type="PROSITE" id="PS51747">
    <property type="entry name" value="CYT_DCMP_DEAMINASES_2"/>
    <property type="match status" value="1"/>
</dbReference>
<dbReference type="NCBIfam" id="TIGR01354">
    <property type="entry name" value="cyt_deam_tetra"/>
    <property type="match status" value="1"/>
</dbReference>
<comment type="similarity">
    <text evidence="3 15">Belongs to the cytidine and deoxycytidylate deaminase family.</text>
</comment>
<evidence type="ECO:0000256" key="15">
    <source>
        <dbReference type="RuleBase" id="RU364006"/>
    </source>
</evidence>
<feature type="active site" description="Proton donor" evidence="12">
    <location>
        <position position="63"/>
    </location>
</feature>
<dbReference type="InterPro" id="IPR050202">
    <property type="entry name" value="Cyt/Deoxycyt_deaminase"/>
</dbReference>
<comment type="function">
    <text evidence="2 15">This enzyme scavenges exogenous and endogenous cytidine and 2'-deoxycytidine for UMP synthesis.</text>
</comment>
<evidence type="ECO:0000256" key="13">
    <source>
        <dbReference type="PIRSR" id="PIRSR606262-2"/>
    </source>
</evidence>
<sequence length="142" mass="15307">MEGTSQIKIDYNKLLFEARKAASAAYCPYSNFAVGAAVFCENGQIILGCNVENTSYGLTICAERNALAASVVQGCSRPLAIAVYSLKQNPCYPCGACLQVMVELNRHLEVVLENNGSPLVLSLEQLLPFPFNKDGRIGGDQN</sequence>
<dbReference type="Proteomes" id="UP000005868">
    <property type="component" value="Chromosome"/>
</dbReference>
<keyword evidence="7 15" id="KW-0378">Hydrolase</keyword>
<evidence type="ECO:0000256" key="8">
    <source>
        <dbReference type="ARBA" id="ARBA00022833"/>
    </source>
</evidence>
<organism evidence="17 18">
    <name type="scientific">Thermovirga lienii (strain ATCC BAA-1197 / DSM 17291 / Cas60314)</name>
    <dbReference type="NCBI Taxonomy" id="580340"/>
    <lineage>
        <taxon>Bacteria</taxon>
        <taxon>Thermotogati</taxon>
        <taxon>Synergistota</taxon>
        <taxon>Synergistia</taxon>
        <taxon>Synergistales</taxon>
        <taxon>Thermovirgaceae</taxon>
        <taxon>Thermovirga</taxon>
    </lineage>
</organism>
<evidence type="ECO:0000256" key="5">
    <source>
        <dbReference type="ARBA" id="ARBA00018266"/>
    </source>
</evidence>
<dbReference type="STRING" id="580340.Tlie_0779"/>
<feature type="domain" description="CMP/dCMP-type deaminase" evidence="16">
    <location>
        <begin position="9"/>
        <end position="134"/>
    </location>
</feature>
<dbReference type="CDD" id="cd01283">
    <property type="entry name" value="cytidine_deaminase"/>
    <property type="match status" value="1"/>
</dbReference>
<reference evidence="18" key="1">
    <citation type="submission" date="2011-10" db="EMBL/GenBank/DDBJ databases">
        <title>The complete genome of chromosome of Thermovirga lienii DSM 17291.</title>
        <authorList>
            <consortium name="US DOE Joint Genome Institute (JGI-PGF)"/>
            <person name="Lucas S."/>
            <person name="Copeland A."/>
            <person name="Lapidus A."/>
            <person name="Glavina del Rio T."/>
            <person name="Dalin E."/>
            <person name="Tice H."/>
            <person name="Bruce D."/>
            <person name="Goodwin L."/>
            <person name="Pitluck S."/>
            <person name="Peters L."/>
            <person name="Mikhailova N."/>
            <person name="Saunders E."/>
            <person name="Kyrpides N."/>
            <person name="Mavromatis K."/>
            <person name="Ivanova N."/>
            <person name="Last F.I."/>
            <person name="Brettin T."/>
            <person name="Detter J.C."/>
            <person name="Han C."/>
            <person name="Larimer F."/>
            <person name="Land M."/>
            <person name="Hauser L."/>
            <person name="Markowitz V."/>
            <person name="Cheng J.-F."/>
            <person name="Hugenholtz P."/>
            <person name="Woyke T."/>
            <person name="Wu D."/>
            <person name="Spring S."/>
            <person name="Schroeder M."/>
            <person name="Brambilla E.-M."/>
            <person name="Klenk H.-P."/>
            <person name="Eisen J.A."/>
        </authorList>
    </citation>
    <scope>NUCLEOTIDE SEQUENCE [LARGE SCALE GENOMIC DNA]</scope>
    <source>
        <strain evidence="18">ATCC BAA-1197 / DSM 17291 / Cas60314</strain>
    </source>
</reference>
<dbReference type="InterPro" id="IPR006262">
    <property type="entry name" value="Cyt_deam_tetra"/>
</dbReference>
<dbReference type="InterPro" id="IPR002125">
    <property type="entry name" value="CMP_dCMP_dom"/>
</dbReference>
<dbReference type="Gene3D" id="3.40.140.10">
    <property type="entry name" value="Cytidine Deaminase, domain 2"/>
    <property type="match status" value="1"/>
</dbReference>
<evidence type="ECO:0000256" key="9">
    <source>
        <dbReference type="ARBA" id="ARBA00032005"/>
    </source>
</evidence>
<dbReference type="PANTHER" id="PTHR11644">
    <property type="entry name" value="CYTIDINE DEAMINASE"/>
    <property type="match status" value="1"/>
</dbReference>
<dbReference type="EC" id="3.5.4.5" evidence="4 15"/>